<keyword evidence="3" id="KW-0446">Lipid-binding</keyword>
<sequence length="93" mass="9911">MAKYWAIFIALFLSVMLLVPNAHAATCDTVVSSLEACGSAMQKGGTVTTECCSGIKSLSKSTNTPAARKTVCHVRSKFPASTPTWIVTRCINK</sequence>
<dbReference type="PANTHER" id="PTHR33076">
    <property type="entry name" value="NON-SPECIFIC LIPID-TRANSFER PROTEIN 2-RELATED"/>
    <property type="match status" value="1"/>
</dbReference>
<name>A0ABD1GMP1_SALDI</name>
<reference evidence="6 7" key="1">
    <citation type="submission" date="2024-06" db="EMBL/GenBank/DDBJ databases">
        <title>A chromosome level genome sequence of Diviner's sage (Salvia divinorum).</title>
        <authorList>
            <person name="Ford S.A."/>
            <person name="Ro D.-K."/>
            <person name="Ness R.W."/>
            <person name="Phillips M.A."/>
        </authorList>
    </citation>
    <scope>NUCLEOTIDE SEQUENCE [LARGE SCALE GENOMIC DNA]</scope>
    <source>
        <strain evidence="6">SAF-2024a</strain>
        <tissue evidence="6">Leaf</tissue>
    </source>
</reference>
<evidence type="ECO:0000259" key="5">
    <source>
        <dbReference type="Pfam" id="PF14368"/>
    </source>
</evidence>
<dbReference type="InterPro" id="IPR016140">
    <property type="entry name" value="Bifunc_inhib/LTP/seed_store"/>
</dbReference>
<proteinExistence type="inferred from homology"/>
<protein>
    <submittedName>
        <fullName evidence="6">Non-specific lipid-transfer protein-like</fullName>
    </submittedName>
</protein>
<evidence type="ECO:0000256" key="4">
    <source>
        <dbReference type="SAM" id="SignalP"/>
    </source>
</evidence>
<comment type="similarity">
    <text evidence="1">Belongs to the plant LTP family.</text>
</comment>
<evidence type="ECO:0000256" key="3">
    <source>
        <dbReference type="ARBA" id="ARBA00023121"/>
    </source>
</evidence>
<dbReference type="SUPFAM" id="SSF47699">
    <property type="entry name" value="Bifunctional inhibitor/lipid-transfer protein/seed storage 2S albumin"/>
    <property type="match status" value="1"/>
</dbReference>
<dbReference type="GO" id="GO:0008289">
    <property type="term" value="F:lipid binding"/>
    <property type="evidence" value="ECO:0007669"/>
    <property type="project" value="UniProtKB-KW"/>
</dbReference>
<dbReference type="Proteomes" id="UP001567538">
    <property type="component" value="Unassembled WGS sequence"/>
</dbReference>
<evidence type="ECO:0000256" key="2">
    <source>
        <dbReference type="ARBA" id="ARBA00022448"/>
    </source>
</evidence>
<feature type="signal peptide" evidence="4">
    <location>
        <begin position="1"/>
        <end position="24"/>
    </location>
</feature>
<dbReference type="Gene3D" id="1.10.110.10">
    <property type="entry name" value="Plant lipid-transfer and hydrophobic proteins"/>
    <property type="match status" value="1"/>
</dbReference>
<dbReference type="AlphaFoldDB" id="A0ABD1GMP1"/>
<evidence type="ECO:0000313" key="6">
    <source>
        <dbReference type="EMBL" id="KAL1545397.1"/>
    </source>
</evidence>
<keyword evidence="4" id="KW-0732">Signal</keyword>
<dbReference type="InterPro" id="IPR000528">
    <property type="entry name" value="Plant_nsLTP"/>
</dbReference>
<accession>A0ABD1GMP1</accession>
<feature type="chain" id="PRO_5044877330" evidence="4">
    <location>
        <begin position="25"/>
        <end position="93"/>
    </location>
</feature>
<gene>
    <name evidence="6" type="ORF">AAHA92_22131</name>
</gene>
<comment type="caution">
    <text evidence="6">The sequence shown here is derived from an EMBL/GenBank/DDBJ whole genome shotgun (WGS) entry which is preliminary data.</text>
</comment>
<dbReference type="InterPro" id="IPR036312">
    <property type="entry name" value="Bifun_inhib/LTP/seed_sf"/>
</dbReference>
<keyword evidence="7" id="KW-1185">Reference proteome</keyword>
<feature type="domain" description="Bifunctional inhibitor/plant lipid transfer protein/seed storage helical" evidence="5">
    <location>
        <begin position="15"/>
        <end position="62"/>
    </location>
</feature>
<keyword evidence="2" id="KW-0813">Transport</keyword>
<organism evidence="6 7">
    <name type="scientific">Salvia divinorum</name>
    <name type="common">Maria pastora</name>
    <name type="synonym">Diviner's sage</name>
    <dbReference type="NCBI Taxonomy" id="28513"/>
    <lineage>
        <taxon>Eukaryota</taxon>
        <taxon>Viridiplantae</taxon>
        <taxon>Streptophyta</taxon>
        <taxon>Embryophyta</taxon>
        <taxon>Tracheophyta</taxon>
        <taxon>Spermatophyta</taxon>
        <taxon>Magnoliopsida</taxon>
        <taxon>eudicotyledons</taxon>
        <taxon>Gunneridae</taxon>
        <taxon>Pentapetalae</taxon>
        <taxon>asterids</taxon>
        <taxon>lamiids</taxon>
        <taxon>Lamiales</taxon>
        <taxon>Lamiaceae</taxon>
        <taxon>Nepetoideae</taxon>
        <taxon>Mentheae</taxon>
        <taxon>Salviinae</taxon>
        <taxon>Salvia</taxon>
        <taxon>Salvia subgen. Calosphace</taxon>
    </lineage>
</organism>
<dbReference type="Pfam" id="PF14368">
    <property type="entry name" value="LTP_2"/>
    <property type="match status" value="1"/>
</dbReference>
<evidence type="ECO:0000313" key="7">
    <source>
        <dbReference type="Proteomes" id="UP001567538"/>
    </source>
</evidence>
<dbReference type="EMBL" id="JBEAFC010000008">
    <property type="protein sequence ID" value="KAL1545397.1"/>
    <property type="molecule type" value="Genomic_DNA"/>
</dbReference>
<evidence type="ECO:0000256" key="1">
    <source>
        <dbReference type="ARBA" id="ARBA00009748"/>
    </source>
</evidence>